<gene>
    <name evidence="2" type="ORF">AMORRO_LOCUS1140</name>
</gene>
<dbReference type="Proteomes" id="UP000789342">
    <property type="component" value="Unassembled WGS sequence"/>
</dbReference>
<dbReference type="AlphaFoldDB" id="A0A9N8VMC3"/>
<accession>A0A9N8VMC3</accession>
<feature type="compositionally biased region" description="Low complexity" evidence="1">
    <location>
        <begin position="586"/>
        <end position="599"/>
    </location>
</feature>
<dbReference type="OrthoDB" id="2196114at2759"/>
<feature type="region of interest" description="Disordered" evidence="1">
    <location>
        <begin position="578"/>
        <end position="602"/>
    </location>
</feature>
<keyword evidence="3" id="KW-1185">Reference proteome</keyword>
<evidence type="ECO:0000256" key="1">
    <source>
        <dbReference type="SAM" id="MobiDB-lite"/>
    </source>
</evidence>
<reference evidence="2" key="1">
    <citation type="submission" date="2021-06" db="EMBL/GenBank/DDBJ databases">
        <authorList>
            <person name="Kallberg Y."/>
            <person name="Tangrot J."/>
            <person name="Rosling A."/>
        </authorList>
    </citation>
    <scope>NUCLEOTIDE SEQUENCE</scope>
    <source>
        <strain evidence="2">CL551</strain>
    </source>
</reference>
<proteinExistence type="predicted"/>
<sequence>MKTLDKMIDHLTLEEPDNINSEQIMVEQYNSIETRDDTVIENSCETMGNGKESRESILMPKKNIDEKSNVETVVDEAESLGLESVQLMNSGNDDMIANEHHLRDSLASQRDENKGNVIFEDVGNQDDDFLMFQKSLEIKENYQSDTHDTSCEQAIYSPQNVVEKERNIAETVENAEKDDEHDMRLETEKDRSNELRLVGEKEVEDFNYELLGIIDDESCDSLIEIKVSNRVLCVEEKAVINTKNNIENTRREGNNSFYDSLVDKRKSINDIHGDIVNDKKTSIKSLPNSSRLINDTPRDKSVVERTFGGSLVVKKDSVSDIHHDIANVNNSSNNSLIEKIESVIDTYGDATSVEKRDDLTNEAPVDKRQSMIDIHNDTVSIENGNNDLFIKSLVDERKSVSVIQNETSTIEIKTIDHVVDDVGQLNIENDSVKGKSFEFEKSDTMVLDSFGSRGELNDVTEECEEYASFCEKLAKNQFDESTSLKYRTTNSVQNKCSHEVSRIIADDIYYESTKNYFKNSISHQTPRELNMEDLLVKEGISGNTADHKDTESRQSEIINSKVNEDDAILRLGNLSIHSSDNDKLNTPKPSTSPTFFSPPYVEQSPEFSKMDTELNYFPFSHMLPTEPIKQYGSRDITVEEYLRDMTEEQNKKLIMKTSQMIEELLEVKRKAKNAIMSIPVI</sequence>
<comment type="caution">
    <text evidence="2">The sequence shown here is derived from an EMBL/GenBank/DDBJ whole genome shotgun (WGS) entry which is preliminary data.</text>
</comment>
<evidence type="ECO:0000313" key="2">
    <source>
        <dbReference type="EMBL" id="CAG8455803.1"/>
    </source>
</evidence>
<organism evidence="2 3">
    <name type="scientific">Acaulospora morrowiae</name>
    <dbReference type="NCBI Taxonomy" id="94023"/>
    <lineage>
        <taxon>Eukaryota</taxon>
        <taxon>Fungi</taxon>
        <taxon>Fungi incertae sedis</taxon>
        <taxon>Mucoromycota</taxon>
        <taxon>Glomeromycotina</taxon>
        <taxon>Glomeromycetes</taxon>
        <taxon>Diversisporales</taxon>
        <taxon>Acaulosporaceae</taxon>
        <taxon>Acaulospora</taxon>
    </lineage>
</organism>
<name>A0A9N8VMC3_9GLOM</name>
<protein>
    <submittedName>
        <fullName evidence="2">2659_t:CDS:1</fullName>
    </submittedName>
</protein>
<evidence type="ECO:0000313" key="3">
    <source>
        <dbReference type="Proteomes" id="UP000789342"/>
    </source>
</evidence>
<dbReference type="EMBL" id="CAJVPV010000415">
    <property type="protein sequence ID" value="CAG8455803.1"/>
    <property type="molecule type" value="Genomic_DNA"/>
</dbReference>